<organism evidence="1 2">
    <name type="scientific">Candidatus Magnetoglobus multicellularis str. Araruama</name>
    <dbReference type="NCBI Taxonomy" id="890399"/>
    <lineage>
        <taxon>Bacteria</taxon>
        <taxon>Pseudomonadati</taxon>
        <taxon>Thermodesulfobacteriota</taxon>
        <taxon>Desulfobacteria</taxon>
        <taxon>Desulfobacterales</taxon>
        <taxon>Desulfobacteraceae</taxon>
        <taxon>Candidatus Magnetoglobus</taxon>
    </lineage>
</organism>
<accession>A0A1V1PDC6</accession>
<reference evidence="2" key="1">
    <citation type="submission" date="2012-11" db="EMBL/GenBank/DDBJ databases">
        <authorList>
            <person name="Lucero-Rivera Y.E."/>
            <person name="Tovar-Ramirez D."/>
        </authorList>
    </citation>
    <scope>NUCLEOTIDE SEQUENCE [LARGE SCALE GENOMIC DNA]</scope>
    <source>
        <strain evidence="2">Araruama</strain>
    </source>
</reference>
<sequence>MPNPSRFKFSRNKSNSVLSRDKNTLCSIQTVIDTFYQMNVKVSVKMPDMEIMTIEANVDRSINPMEFHAIGELEKLKGIRIGPGMKKIIKGTVASEYSDSLLIFMVVEACQGVILTMTREMATQIPDHQDLDIQIFRDMVKANPRLYNRCAAYSDGSPLVAGLKGSSK</sequence>
<comment type="caution">
    <text evidence="1">The sequence shown here is derived from an EMBL/GenBank/DDBJ whole genome shotgun (WGS) entry which is preliminary data.</text>
</comment>
<dbReference type="EMBL" id="ATBP01000111">
    <property type="protein sequence ID" value="ETR72810.1"/>
    <property type="molecule type" value="Genomic_DNA"/>
</dbReference>
<evidence type="ECO:0000313" key="2">
    <source>
        <dbReference type="Proteomes" id="UP000189670"/>
    </source>
</evidence>
<protein>
    <submittedName>
        <fullName evidence="1">Uncharacterized protein</fullName>
    </submittedName>
</protein>
<gene>
    <name evidence="1" type="ORF">OMM_07318</name>
</gene>
<proteinExistence type="predicted"/>
<dbReference type="Proteomes" id="UP000189670">
    <property type="component" value="Unassembled WGS sequence"/>
</dbReference>
<evidence type="ECO:0000313" key="1">
    <source>
        <dbReference type="EMBL" id="ETR72810.1"/>
    </source>
</evidence>
<name>A0A1V1PDC6_9BACT</name>
<dbReference type="AlphaFoldDB" id="A0A1V1PDC6"/>